<dbReference type="InterPro" id="IPR036259">
    <property type="entry name" value="MFS_trans_sf"/>
</dbReference>
<evidence type="ECO:0000313" key="3">
    <source>
        <dbReference type="EMBL" id="ADY42330.1"/>
    </source>
</evidence>
<proteinExistence type="evidence at transcript level"/>
<keyword evidence="2" id="KW-0813">Transport</keyword>
<evidence type="ECO:0000256" key="2">
    <source>
        <dbReference type="RuleBase" id="RU362056"/>
    </source>
</evidence>
<feature type="transmembrane region" description="Helical" evidence="2">
    <location>
        <begin position="7"/>
        <end position="28"/>
    </location>
</feature>
<comment type="subcellular location">
    <subcellularLocation>
        <location evidence="2">Cell membrane</location>
        <topology evidence="2">Multi-pass membrane protein</topology>
    </subcellularLocation>
</comment>
<name>F1KWS6_ASCSU</name>
<reference evidence="3" key="1">
    <citation type="journal article" date="2011" name="Genome Res.">
        <title>Deep small RNA sequencing from the nematode Ascaris reveals conservation, functional diversification, and novel developmental profiles.</title>
        <authorList>
            <person name="Wang J."/>
            <person name="Czech B."/>
            <person name="Crunk A."/>
            <person name="Wallace A."/>
            <person name="Mitreva M."/>
            <person name="Hannon G.J."/>
            <person name="Davis R.E."/>
        </authorList>
    </citation>
    <scope>NUCLEOTIDE SEQUENCE</scope>
</reference>
<dbReference type="Gene3D" id="1.20.1250.20">
    <property type="entry name" value="MFS general substrate transporter like domains"/>
    <property type="match status" value="1"/>
</dbReference>
<dbReference type="InterPro" id="IPR004156">
    <property type="entry name" value="OATP"/>
</dbReference>
<protein>
    <recommendedName>
        <fullName evidence="2">Solute carrier organic anion transporter family member</fullName>
    </recommendedName>
</protein>
<dbReference type="Pfam" id="PF03137">
    <property type="entry name" value="OATP"/>
    <property type="match status" value="1"/>
</dbReference>
<dbReference type="PANTHER" id="PTHR11388:SF150">
    <property type="entry name" value="SOLUTE CARRIER ORGANIC ANION TRANSPORTER FAMILY MEMBER"/>
    <property type="match status" value="1"/>
</dbReference>
<dbReference type="PANTHER" id="PTHR11388">
    <property type="entry name" value="ORGANIC ANION TRANSPORTER"/>
    <property type="match status" value="1"/>
</dbReference>
<dbReference type="GO" id="GO:0043252">
    <property type="term" value="P:sodium-independent organic anion transport"/>
    <property type="evidence" value="ECO:0007669"/>
    <property type="project" value="TreeGrafter"/>
</dbReference>
<accession>F1KWS6</accession>
<feature type="transmembrane region" description="Helical" evidence="2">
    <location>
        <begin position="502"/>
        <end position="523"/>
    </location>
</feature>
<dbReference type="GO" id="GO:0006811">
    <property type="term" value="P:monoatomic ion transport"/>
    <property type="evidence" value="ECO:0007669"/>
    <property type="project" value="UniProtKB-KW"/>
</dbReference>
<feature type="transmembrane region" description="Helical" evidence="2">
    <location>
        <begin position="469"/>
        <end position="490"/>
    </location>
</feature>
<feature type="transmembrane region" description="Helical" evidence="2">
    <location>
        <begin position="76"/>
        <end position="98"/>
    </location>
</feature>
<keyword evidence="2" id="KW-0812">Transmembrane</keyword>
<feature type="transmembrane region" description="Helical" evidence="2">
    <location>
        <begin position="432"/>
        <end position="454"/>
    </location>
</feature>
<feature type="transmembrane region" description="Helical" evidence="2">
    <location>
        <begin position="619"/>
        <end position="645"/>
    </location>
</feature>
<keyword evidence="2" id="KW-0406">Ion transport</keyword>
<comment type="similarity">
    <text evidence="2">Belongs to the organo anion transporter (TC 2.A.60) family.</text>
</comment>
<sequence>MEGRKAVICFFVLFLTVYFLEAIGGFYMTSAVVSIEKQFQIPSRMSGLMVSAGDFGYIPSVVFVSYLGGKGNRARWIGGGCLMIALANFLISMSNFLFPVESIRLNGSVVEQRIEIDSERLSDDTTAESFFEYLSKSTAVTNFTDMIEMELSTKFRNVSMKEFAQKNLDFCYPKNESMNVCNRYFDYLREVKAPAASDIANIRILMGAPFAFCSRLVNGLRDQIEYLKCSKDPSNLGPFIMIFGGLLILGVGRTMPFSLGLPLIDDNVKRKNLPVYFAGMFFIRILGPVLGFMIGGITNRYYYSFEVPPGLSPRDPMWIGRWWAGFLGISIVMFGPSLALYLFPAPSKKKAIDGTAELENGDGVKTSLQAETGVEQQPLQKAKPTHKRNRSLALVDRNVTRDKDGNTVVPKNFDEKVNDFISTVKTIIRAPVYTGALIGRILDVLAFKGFFIFLPKYLEVQFGLPQHVISFYMGIVGVSGFAVGVLIGSIAMRKFKLQGRKAAAFVAVCSTMAAILSFLNAAVGCKSVLSYLADYSVANNGLFNSTCNEGCNCDGMPLYPVCNQLGEVFYSPCQAGCPLDGTLATDSPHKVFKKCACSNTTDMLVSRDFCHESVCESKFLIYFINMAISGVFGGMGVIPAVLIILRSVPPIDRSISLGFQGFLVSLFATLPSPVIWGWIVDSACIRWNNVCGDPTRGACSIYDTDRLRLRTHITYGIMRLISLVSDVWVFVFAKDLILIDEEPVPDENANEEEMQEITSDFIVDRDRKFSM</sequence>
<feature type="transmembrane region" description="Helical" evidence="2">
    <location>
        <begin position="240"/>
        <end position="264"/>
    </location>
</feature>
<dbReference type="AlphaFoldDB" id="F1KWS6"/>
<dbReference type="GO" id="GO:0016323">
    <property type="term" value="C:basolateral plasma membrane"/>
    <property type="evidence" value="ECO:0007669"/>
    <property type="project" value="TreeGrafter"/>
</dbReference>
<organism evidence="3">
    <name type="scientific">Ascaris suum</name>
    <name type="common">Pig roundworm</name>
    <name type="synonym">Ascaris lumbricoides</name>
    <dbReference type="NCBI Taxonomy" id="6253"/>
    <lineage>
        <taxon>Eukaryota</taxon>
        <taxon>Metazoa</taxon>
        <taxon>Ecdysozoa</taxon>
        <taxon>Nematoda</taxon>
        <taxon>Chromadorea</taxon>
        <taxon>Rhabditida</taxon>
        <taxon>Spirurina</taxon>
        <taxon>Ascaridomorpha</taxon>
        <taxon>Ascaridoidea</taxon>
        <taxon>Ascarididae</taxon>
        <taxon>Ascaris</taxon>
    </lineage>
</organism>
<comment type="caution">
    <text evidence="2">Lacks conserved residue(s) required for the propagation of feature annotation.</text>
</comment>
<dbReference type="NCBIfam" id="TIGR00805">
    <property type="entry name" value="oat"/>
    <property type="match status" value="1"/>
</dbReference>
<keyword evidence="2" id="KW-0472">Membrane</keyword>
<dbReference type="SUPFAM" id="SSF103473">
    <property type="entry name" value="MFS general substrate transporter"/>
    <property type="match status" value="1"/>
</dbReference>
<dbReference type="CDD" id="cd17336">
    <property type="entry name" value="MFS_SLCO_OATP"/>
    <property type="match status" value="1"/>
</dbReference>
<keyword evidence="1" id="KW-1015">Disulfide bond</keyword>
<feature type="transmembrane region" description="Helical" evidence="2">
    <location>
        <begin position="657"/>
        <end position="679"/>
    </location>
</feature>
<evidence type="ECO:0000256" key="1">
    <source>
        <dbReference type="ARBA" id="ARBA00023157"/>
    </source>
</evidence>
<feature type="transmembrane region" description="Helical" evidence="2">
    <location>
        <begin position="276"/>
        <end position="302"/>
    </location>
</feature>
<feature type="transmembrane region" description="Helical" evidence="2">
    <location>
        <begin position="48"/>
        <end position="69"/>
    </location>
</feature>
<keyword evidence="2" id="KW-1133">Transmembrane helix</keyword>
<feature type="transmembrane region" description="Helical" evidence="2">
    <location>
        <begin position="322"/>
        <end position="343"/>
    </location>
</feature>
<dbReference type="EMBL" id="JI167184">
    <property type="protein sequence ID" value="ADY42330.1"/>
    <property type="molecule type" value="mRNA"/>
</dbReference>
<dbReference type="GO" id="GO:0015347">
    <property type="term" value="F:sodium-independent organic anion transmembrane transporter activity"/>
    <property type="evidence" value="ECO:0007669"/>
    <property type="project" value="TreeGrafter"/>
</dbReference>